<dbReference type="Proteomes" id="UP001253595">
    <property type="component" value="Unassembled WGS sequence"/>
</dbReference>
<comment type="caution">
    <text evidence="1">The sequence shown here is derived from an EMBL/GenBank/DDBJ whole genome shotgun (WGS) entry which is preliminary data.</text>
</comment>
<gene>
    <name evidence="1" type="ORF">J2X05_000418</name>
</gene>
<organism evidence="1 2">
    <name type="scientific">Cellvibrio fibrivorans</name>
    <dbReference type="NCBI Taxonomy" id="126350"/>
    <lineage>
        <taxon>Bacteria</taxon>
        <taxon>Pseudomonadati</taxon>
        <taxon>Pseudomonadota</taxon>
        <taxon>Gammaproteobacteria</taxon>
        <taxon>Cellvibrionales</taxon>
        <taxon>Cellvibrionaceae</taxon>
        <taxon>Cellvibrio</taxon>
    </lineage>
</organism>
<proteinExistence type="predicted"/>
<name>A0ABU1UTE1_9GAMM</name>
<evidence type="ECO:0000313" key="1">
    <source>
        <dbReference type="EMBL" id="MDR7088415.1"/>
    </source>
</evidence>
<evidence type="ECO:0000313" key="2">
    <source>
        <dbReference type="Proteomes" id="UP001253595"/>
    </source>
</evidence>
<keyword evidence="2" id="KW-1185">Reference proteome</keyword>
<accession>A0ABU1UTE1</accession>
<reference evidence="1 2" key="1">
    <citation type="submission" date="2023-07" db="EMBL/GenBank/DDBJ databases">
        <title>Sorghum-associated microbial communities from plants grown in Nebraska, USA.</title>
        <authorList>
            <person name="Schachtman D."/>
        </authorList>
    </citation>
    <scope>NUCLEOTIDE SEQUENCE [LARGE SCALE GENOMIC DNA]</scope>
    <source>
        <strain evidence="1 2">BE190</strain>
    </source>
</reference>
<sequence length="43" mass="4857">MEHAIENANPLAKMQMGFSKWEYYLAGNSVHAAHLREGNRRAG</sequence>
<dbReference type="EMBL" id="JAVDVX010000001">
    <property type="protein sequence ID" value="MDR7088415.1"/>
    <property type="molecule type" value="Genomic_DNA"/>
</dbReference>
<protein>
    <submittedName>
        <fullName evidence="1">Uncharacterized protein</fullName>
    </submittedName>
</protein>